<evidence type="ECO:0000256" key="1">
    <source>
        <dbReference type="ARBA" id="ARBA00006215"/>
    </source>
</evidence>
<dbReference type="GO" id="GO:0032027">
    <property type="term" value="F:myosin light chain binding"/>
    <property type="evidence" value="ECO:0007669"/>
    <property type="project" value="InterPro"/>
</dbReference>
<protein>
    <submittedName>
        <fullName evidence="4">Spermatogenesis associated 6-like</fullName>
    </submittedName>
</protein>
<organism evidence="4 5">
    <name type="scientific">Aptenodytes forsteri</name>
    <name type="common">Emperor penguin</name>
    <dbReference type="NCBI Taxonomy" id="9233"/>
    <lineage>
        <taxon>Eukaryota</taxon>
        <taxon>Metazoa</taxon>
        <taxon>Chordata</taxon>
        <taxon>Craniata</taxon>
        <taxon>Vertebrata</taxon>
        <taxon>Euteleostomi</taxon>
        <taxon>Archelosauria</taxon>
        <taxon>Archosauria</taxon>
        <taxon>Dinosauria</taxon>
        <taxon>Saurischia</taxon>
        <taxon>Theropoda</taxon>
        <taxon>Coelurosauria</taxon>
        <taxon>Aves</taxon>
        <taxon>Neognathae</taxon>
        <taxon>Neoaves</taxon>
        <taxon>Aequornithes</taxon>
        <taxon>Sphenisciformes</taxon>
        <taxon>Spheniscidae</taxon>
        <taxon>Aptenodytes</taxon>
    </lineage>
</organism>
<dbReference type="Proteomes" id="UP000053286">
    <property type="component" value="Unassembled WGS sequence"/>
</dbReference>
<dbReference type="PANTHER" id="PTHR16435">
    <property type="entry name" value="SPERMATOGENESIS-ASSOCIATED PROTEIN 6 SPATA6"/>
    <property type="match status" value="1"/>
</dbReference>
<feature type="non-terminal residue" evidence="4">
    <location>
        <position position="117"/>
    </location>
</feature>
<evidence type="ECO:0000313" key="4">
    <source>
        <dbReference type="EMBL" id="KFM04132.1"/>
    </source>
</evidence>
<feature type="domain" description="Spermatogenesis-associated protein 6 N-terminal" evidence="3">
    <location>
        <begin position="1"/>
        <end position="117"/>
    </location>
</feature>
<dbReference type="STRING" id="9233.A0A087QSC8"/>
<sequence length="117" mass="13246">VTCPGVFLPEKHDVFLSECILGQHKETESLRPVFPLLFHEKMCFEKVFESAIDPAAVTEMLESNVTKFELTQLVSSVGDDLAFYEENTGDFLFPECKLTPAYPGVDRELLMETSPHF</sequence>
<keyword evidence="5" id="KW-1185">Reference proteome</keyword>
<reference evidence="4 5" key="1">
    <citation type="submission" date="2014-04" db="EMBL/GenBank/DDBJ databases">
        <title>Genome evolution of avian class.</title>
        <authorList>
            <person name="Zhang G."/>
            <person name="Li C."/>
        </authorList>
    </citation>
    <scope>NUCLEOTIDE SEQUENCE [LARGE SCALE GENOMIC DNA]</scope>
    <source>
        <strain evidence="4">BGI_AS27</strain>
    </source>
</reference>
<dbReference type="GO" id="GO:0007283">
    <property type="term" value="P:spermatogenesis"/>
    <property type="evidence" value="ECO:0007669"/>
    <property type="project" value="InterPro"/>
</dbReference>
<accession>A0A087QSC8</accession>
<dbReference type="InterPro" id="IPR032732">
    <property type="entry name" value="SPATA6_N"/>
</dbReference>
<evidence type="ECO:0000313" key="5">
    <source>
        <dbReference type="Proteomes" id="UP000053286"/>
    </source>
</evidence>
<dbReference type="GO" id="GO:0120212">
    <property type="term" value="C:sperm head-tail coupling apparatus"/>
    <property type="evidence" value="ECO:0007669"/>
    <property type="project" value="InterPro"/>
</dbReference>
<dbReference type="Pfam" id="PF14909">
    <property type="entry name" value="SPATA6"/>
    <property type="match status" value="1"/>
</dbReference>
<gene>
    <name evidence="4" type="ORF">AS27_10696</name>
</gene>
<name>A0A087QSC8_APTFO</name>
<feature type="non-terminal residue" evidence="4">
    <location>
        <position position="1"/>
    </location>
</feature>
<dbReference type="PANTHER" id="PTHR16435:SF5">
    <property type="entry name" value="SPERMATOGENESIS ASSOCIATED 6-LIKE PROTEIN"/>
    <property type="match status" value="1"/>
</dbReference>
<proteinExistence type="inferred from homology"/>
<dbReference type="InterPro" id="IPR042769">
    <property type="entry name" value="SPATA6_fam"/>
</dbReference>
<evidence type="ECO:0000259" key="3">
    <source>
        <dbReference type="Pfam" id="PF14909"/>
    </source>
</evidence>
<dbReference type="EMBL" id="KL225857">
    <property type="protein sequence ID" value="KFM04132.1"/>
    <property type="molecule type" value="Genomic_DNA"/>
</dbReference>
<evidence type="ECO:0000256" key="2">
    <source>
        <dbReference type="ARBA" id="ARBA00022553"/>
    </source>
</evidence>
<comment type="similarity">
    <text evidence="1">Belongs to the SPATA6 family.</text>
</comment>
<dbReference type="AlphaFoldDB" id="A0A087QSC8"/>
<keyword evidence="2" id="KW-0597">Phosphoprotein</keyword>